<dbReference type="PROSITE" id="PS01124">
    <property type="entry name" value="HTH_ARAC_FAMILY_2"/>
    <property type="match status" value="1"/>
</dbReference>
<feature type="domain" description="HTH araC/xylS-type" evidence="4">
    <location>
        <begin position="237"/>
        <end position="335"/>
    </location>
</feature>
<keyword evidence="6" id="KW-1185">Reference proteome</keyword>
<organism evidence="5 6">
    <name type="scientific">Rhodocytophaga aerolata</name>
    <dbReference type="NCBI Taxonomy" id="455078"/>
    <lineage>
        <taxon>Bacteria</taxon>
        <taxon>Pseudomonadati</taxon>
        <taxon>Bacteroidota</taxon>
        <taxon>Cytophagia</taxon>
        <taxon>Cytophagales</taxon>
        <taxon>Rhodocytophagaceae</taxon>
        <taxon>Rhodocytophaga</taxon>
    </lineage>
</organism>
<evidence type="ECO:0000256" key="2">
    <source>
        <dbReference type="ARBA" id="ARBA00023125"/>
    </source>
</evidence>
<dbReference type="PANTHER" id="PTHR47894">
    <property type="entry name" value="HTH-TYPE TRANSCRIPTIONAL REGULATOR GADX"/>
    <property type="match status" value="1"/>
</dbReference>
<evidence type="ECO:0000259" key="4">
    <source>
        <dbReference type="PROSITE" id="PS01124"/>
    </source>
</evidence>
<dbReference type="Gene3D" id="1.10.10.60">
    <property type="entry name" value="Homeodomain-like"/>
    <property type="match status" value="1"/>
</dbReference>
<dbReference type="Pfam" id="PF12625">
    <property type="entry name" value="Arabinose_bd"/>
    <property type="match status" value="1"/>
</dbReference>
<accession>A0ABT8R523</accession>
<dbReference type="InterPro" id="IPR018060">
    <property type="entry name" value="HTH_AraC"/>
</dbReference>
<protein>
    <submittedName>
        <fullName evidence="5">AraC family transcriptional regulator ligand-binding domain-containing protein</fullName>
    </submittedName>
</protein>
<keyword evidence="2" id="KW-0238">DNA-binding</keyword>
<evidence type="ECO:0000313" key="6">
    <source>
        <dbReference type="Proteomes" id="UP001168528"/>
    </source>
</evidence>
<dbReference type="RefSeq" id="WP_302037303.1">
    <property type="nucleotide sequence ID" value="NZ_JAUKPO010000004.1"/>
</dbReference>
<name>A0ABT8R523_9BACT</name>
<evidence type="ECO:0000256" key="1">
    <source>
        <dbReference type="ARBA" id="ARBA00023015"/>
    </source>
</evidence>
<reference evidence="5" key="1">
    <citation type="submission" date="2023-07" db="EMBL/GenBank/DDBJ databases">
        <title>The genome sequence of Rhodocytophaga aerolata KACC 12507.</title>
        <authorList>
            <person name="Zhang X."/>
        </authorList>
    </citation>
    <scope>NUCLEOTIDE SEQUENCE</scope>
    <source>
        <strain evidence="5">KACC 12507</strain>
    </source>
</reference>
<dbReference type="Pfam" id="PF12833">
    <property type="entry name" value="HTH_18"/>
    <property type="match status" value="1"/>
</dbReference>
<dbReference type="InterPro" id="IPR009057">
    <property type="entry name" value="Homeodomain-like_sf"/>
</dbReference>
<gene>
    <name evidence="5" type="ORF">Q0590_09580</name>
</gene>
<comment type="caution">
    <text evidence="5">The sequence shown here is derived from an EMBL/GenBank/DDBJ whole genome shotgun (WGS) entry which is preliminary data.</text>
</comment>
<dbReference type="SUPFAM" id="SSF46689">
    <property type="entry name" value="Homeodomain-like"/>
    <property type="match status" value="1"/>
</dbReference>
<dbReference type="PRINTS" id="PR00032">
    <property type="entry name" value="HTHARAC"/>
</dbReference>
<evidence type="ECO:0000313" key="5">
    <source>
        <dbReference type="EMBL" id="MDO1446499.1"/>
    </source>
</evidence>
<keyword evidence="1" id="KW-0805">Transcription regulation</keyword>
<keyword evidence="3" id="KW-0804">Transcription</keyword>
<dbReference type="EMBL" id="JAUKPO010000004">
    <property type="protein sequence ID" value="MDO1446499.1"/>
    <property type="molecule type" value="Genomic_DNA"/>
</dbReference>
<proteinExistence type="predicted"/>
<dbReference type="InterPro" id="IPR020449">
    <property type="entry name" value="Tscrpt_reg_AraC-type_HTH"/>
</dbReference>
<dbReference type="SMART" id="SM00342">
    <property type="entry name" value="HTH_ARAC"/>
    <property type="match status" value="1"/>
</dbReference>
<sequence>MKVSVSIIRDIIYGAVANGADLNSICQAIAIEPESLQEQKMYEVEAVHLLWQAAVEQTKDPFIGLHIGEKAHFESIGIVGFTLQNSVNLHTALERGVYYNNLYSSMVSIRLQQEGHLMKVTFTPVVHFIRGFPLAARQSVEASMAFVVMALRKLSGKDIHPLLATFEFVSARALPVKEYEKLFNSKLVFNEQQSSLLFRIQDLQTAVLSYNKEVFKVLDQQAEVMLKAYENKLTYTEKVKQCVVRLLESNYVTIEQVADELRLSVRTLQRKLKEEGSSFLEIIDSMHIELAIRYLKESHLSISQIAYLLGYAEAGVFTRAFKRWTGCNPTEYRNKYPYTHQV</sequence>
<dbReference type="Proteomes" id="UP001168528">
    <property type="component" value="Unassembled WGS sequence"/>
</dbReference>
<evidence type="ECO:0000256" key="3">
    <source>
        <dbReference type="ARBA" id="ARBA00023163"/>
    </source>
</evidence>
<dbReference type="PANTHER" id="PTHR47894:SF1">
    <property type="entry name" value="HTH-TYPE TRANSCRIPTIONAL REGULATOR VQSM"/>
    <property type="match status" value="1"/>
</dbReference>
<dbReference type="InterPro" id="IPR032687">
    <property type="entry name" value="AraC-type_N"/>
</dbReference>